<dbReference type="Gene3D" id="2.60.40.10">
    <property type="entry name" value="Immunoglobulins"/>
    <property type="match status" value="1"/>
</dbReference>
<sequence length="496" mass="55674">MKSIYYYIIIAFSLIFASCSEDTIDGNAQATLTGSVRLEASNEPLKNVKISTTPASTTVFTDEDGNFAIEGTLPMGTFSVRAELKGYVTEYQSITISEFEQKVHLVFEMVTDESLNNPPTVPVLVSPKNLATNLTNNVELEWECSDPDLDTLTYKLIFTNNRTNNRVEIPNISTKKITMTQLDFGTTYTWQVVASDSINSDVFSEAYQFTVRKNPEYRYHFVRKNLGSYSILATDLQEEISITAWSNATWKPRKNNVANKLAYLQTYNGQTHLFTADLDGQNELKISQTPLNGFRSDQLSFAWKADGSQFIFPSFDKLYQVNSNGTGQTQIYQTLNGHFITKCAWSNDGSKIAITTNDINGYQAKIIILDSNGNVLHTVLENVSGAVGGLDFDVTGNQLLYTHDVSGNEDWQYKQLDTRMYIYNITNNTHTDISAVSFKPMGSVDIDPIFSPNSSEIIFTNTSNDMISQRNIYKIDLNDNDVRTLIIANAEMADYE</sequence>
<dbReference type="InterPro" id="IPR011042">
    <property type="entry name" value="6-blade_b-propeller_TolB-like"/>
</dbReference>
<accession>A0ABY5NNW7</accession>
<feature type="domain" description="Fibronectin type-III" evidence="1">
    <location>
        <begin position="118"/>
        <end position="214"/>
    </location>
</feature>
<dbReference type="RefSeq" id="WP_257498097.1">
    <property type="nucleotide sequence ID" value="NZ_CP102382.1"/>
</dbReference>
<reference evidence="2 3" key="1">
    <citation type="submission" date="2022-08" db="EMBL/GenBank/DDBJ databases">
        <title>Myroides zhujiangensis sp. nov., a novel bacterium isolated from sediment in the Pearl River Estuary.</title>
        <authorList>
            <person name="Cui L."/>
        </authorList>
    </citation>
    <scope>NUCLEOTIDE SEQUENCE [LARGE SCALE GENOMIC DNA]</scope>
    <source>
        <strain evidence="2 3">SCSIO 72103</strain>
    </source>
</reference>
<dbReference type="PROSITE" id="PS51257">
    <property type="entry name" value="PROKAR_LIPOPROTEIN"/>
    <property type="match status" value="1"/>
</dbReference>
<dbReference type="SUPFAM" id="SSF69304">
    <property type="entry name" value="Tricorn protease N-terminal domain"/>
    <property type="match status" value="1"/>
</dbReference>
<dbReference type="PROSITE" id="PS50853">
    <property type="entry name" value="FN3"/>
    <property type="match status" value="1"/>
</dbReference>
<dbReference type="Gene3D" id="2.60.40.1120">
    <property type="entry name" value="Carboxypeptidase-like, regulatory domain"/>
    <property type="match status" value="1"/>
</dbReference>
<evidence type="ECO:0000259" key="1">
    <source>
        <dbReference type="PROSITE" id="PS50853"/>
    </source>
</evidence>
<dbReference type="Pfam" id="PF13620">
    <property type="entry name" value="CarboxypepD_reg"/>
    <property type="match status" value="1"/>
</dbReference>
<evidence type="ECO:0000313" key="3">
    <source>
        <dbReference type="Proteomes" id="UP001317001"/>
    </source>
</evidence>
<dbReference type="InterPro" id="IPR013783">
    <property type="entry name" value="Ig-like_fold"/>
</dbReference>
<gene>
    <name evidence="2" type="ORF">NPX36_07395</name>
</gene>
<dbReference type="SUPFAM" id="SSF49265">
    <property type="entry name" value="Fibronectin type III"/>
    <property type="match status" value="1"/>
</dbReference>
<organism evidence="2 3">
    <name type="scientific">Paenimyroides aestuarii</name>
    <dbReference type="NCBI Taxonomy" id="2968490"/>
    <lineage>
        <taxon>Bacteria</taxon>
        <taxon>Pseudomonadati</taxon>
        <taxon>Bacteroidota</taxon>
        <taxon>Flavobacteriia</taxon>
        <taxon>Flavobacteriales</taxon>
        <taxon>Flavobacteriaceae</taxon>
        <taxon>Paenimyroides</taxon>
    </lineage>
</organism>
<dbReference type="InterPro" id="IPR036116">
    <property type="entry name" value="FN3_sf"/>
</dbReference>
<protein>
    <submittedName>
        <fullName evidence="2">Carboxypeptidase regulatory-like domain-containing protein</fullName>
    </submittedName>
</protein>
<keyword evidence="3" id="KW-1185">Reference proteome</keyword>
<dbReference type="Gene3D" id="2.120.10.30">
    <property type="entry name" value="TolB, C-terminal domain"/>
    <property type="match status" value="2"/>
</dbReference>
<evidence type="ECO:0000313" key="2">
    <source>
        <dbReference type="EMBL" id="UUV20192.1"/>
    </source>
</evidence>
<dbReference type="PANTHER" id="PTHR36842">
    <property type="entry name" value="PROTEIN TOLB HOMOLOG"/>
    <property type="match status" value="1"/>
</dbReference>
<dbReference type="InterPro" id="IPR003961">
    <property type="entry name" value="FN3_dom"/>
</dbReference>
<dbReference type="InterPro" id="IPR013784">
    <property type="entry name" value="Carb-bd-like_fold"/>
</dbReference>
<dbReference type="EMBL" id="CP102382">
    <property type="protein sequence ID" value="UUV20192.1"/>
    <property type="molecule type" value="Genomic_DNA"/>
</dbReference>
<name>A0ABY5NNW7_9FLAO</name>
<dbReference type="Proteomes" id="UP001317001">
    <property type="component" value="Chromosome"/>
</dbReference>
<dbReference type="SUPFAM" id="SSF49452">
    <property type="entry name" value="Starch-binding domain-like"/>
    <property type="match status" value="1"/>
</dbReference>
<proteinExistence type="predicted"/>